<dbReference type="PANTHER" id="PTHR42685:SF22">
    <property type="entry name" value="CONDITIONED MEDIUM FACTOR RECEPTOR 1"/>
    <property type="match status" value="1"/>
</dbReference>
<evidence type="ECO:0000313" key="3">
    <source>
        <dbReference type="EMBL" id="SBV90854.1"/>
    </source>
</evidence>
<reference evidence="3" key="1">
    <citation type="submission" date="2016-04" db="EMBL/GenBank/DDBJ databases">
        <authorList>
            <person name="Evans L.H."/>
            <person name="Alamgir A."/>
            <person name="Owens N."/>
            <person name="Weber N.D."/>
            <person name="Virtaneva K."/>
            <person name="Barbian K."/>
            <person name="Babar A."/>
            <person name="Rosenke K."/>
        </authorList>
    </citation>
    <scope>NUCLEOTIDE SEQUENCE</scope>
    <source>
        <strain evidence="3">92-2</strain>
    </source>
</reference>
<dbReference type="EC" id="1.3.1.-" evidence="3"/>
<accession>A0A212IUJ2</accession>
<evidence type="ECO:0000259" key="1">
    <source>
        <dbReference type="Pfam" id="PF01494"/>
    </source>
</evidence>
<dbReference type="PANTHER" id="PTHR42685">
    <property type="entry name" value="GERANYLGERANYL DIPHOSPHATE REDUCTASE"/>
    <property type="match status" value="1"/>
</dbReference>
<proteinExistence type="predicted"/>
<dbReference type="NCBIfam" id="TIGR02032">
    <property type="entry name" value="GG-red-SF"/>
    <property type="match status" value="1"/>
</dbReference>
<dbReference type="EMBL" id="FLUP01000001">
    <property type="protein sequence ID" value="SBV90854.1"/>
    <property type="molecule type" value="Genomic_DNA"/>
</dbReference>
<dbReference type="GO" id="GO:0071949">
    <property type="term" value="F:FAD binding"/>
    <property type="evidence" value="ECO:0007669"/>
    <property type="project" value="InterPro"/>
</dbReference>
<dbReference type="SUPFAM" id="SSF51905">
    <property type="entry name" value="FAD/NAD(P)-binding domain"/>
    <property type="match status" value="1"/>
</dbReference>
<gene>
    <name evidence="3" type="ORF">KM92DES2_10053</name>
</gene>
<dbReference type="AlphaFoldDB" id="A0A212IUJ2"/>
<dbReference type="Gene3D" id="3.50.50.60">
    <property type="entry name" value="FAD/NAD(P)-binding domain"/>
    <property type="match status" value="1"/>
</dbReference>
<dbReference type="InterPro" id="IPR054715">
    <property type="entry name" value="GGR_cat"/>
</dbReference>
<dbReference type="InterPro" id="IPR002938">
    <property type="entry name" value="FAD-bd"/>
</dbReference>
<dbReference type="InterPro" id="IPR050407">
    <property type="entry name" value="Geranylgeranyl_reductase"/>
</dbReference>
<organism evidence="3">
    <name type="scientific">uncultured Desulfovibrio sp</name>
    <dbReference type="NCBI Taxonomy" id="167968"/>
    <lineage>
        <taxon>Bacteria</taxon>
        <taxon>Pseudomonadati</taxon>
        <taxon>Thermodesulfobacteriota</taxon>
        <taxon>Desulfovibrionia</taxon>
        <taxon>Desulfovibrionales</taxon>
        <taxon>Desulfovibrionaceae</taxon>
        <taxon>Desulfovibrio</taxon>
        <taxon>environmental samples</taxon>
    </lineage>
</organism>
<dbReference type="Pfam" id="PF22578">
    <property type="entry name" value="GGR_cat"/>
    <property type="match status" value="1"/>
</dbReference>
<keyword evidence="3" id="KW-0560">Oxidoreductase</keyword>
<dbReference type="InterPro" id="IPR011777">
    <property type="entry name" value="Geranylgeranyl_Rdtase_fam"/>
</dbReference>
<dbReference type="PRINTS" id="PR00420">
    <property type="entry name" value="RNGMNOXGNASE"/>
</dbReference>
<protein>
    <submittedName>
        <fullName evidence="3">Digeranylgeranylglycerophospholipid reductase</fullName>
        <ecNumber evidence="3">1.3.1.-</ecNumber>
    </submittedName>
</protein>
<dbReference type="GO" id="GO:0016628">
    <property type="term" value="F:oxidoreductase activity, acting on the CH-CH group of donors, NAD or NADP as acceptor"/>
    <property type="evidence" value="ECO:0007669"/>
    <property type="project" value="InterPro"/>
</dbReference>
<name>A0A212IUJ2_9BACT</name>
<evidence type="ECO:0000259" key="2">
    <source>
        <dbReference type="Pfam" id="PF22578"/>
    </source>
</evidence>
<feature type="domain" description="Digeranylgeranylglycerophospholipid reductase catalytic" evidence="2">
    <location>
        <begin position="181"/>
        <end position="229"/>
    </location>
</feature>
<dbReference type="Pfam" id="PF01494">
    <property type="entry name" value="FAD_binding_3"/>
    <property type="match status" value="1"/>
</dbReference>
<feature type="domain" description="FAD-binding" evidence="1">
    <location>
        <begin position="6"/>
        <end position="163"/>
    </location>
</feature>
<sequence length="356" mass="37694">MRVLNCDVLVVGGGPAGSSAARAAALAGASVIVAERRRIVGRPVRCAEYIPAMLVGQANVGDEYIVQRTTGMRSFLHGRCIQDMSAPGCVIDREMFDQALARAAVSSGARILPGHAAVGREGGAGGRVLLSAPNSATVGVSAKVVIGADGPVSRVARWLGLPRPHCLPSIQVRLPLLEHLEHTHIYFDESIRAGYAWVFPKGNVANVGLGMLSTPGRPGLRWALRRFVRGMAGLGLVADRPLGLTGGWIPAGSPRPCVYGDTVLAGDAAGHTHPITGAGIFQAVEGGEMAGRWAAKAVLEGDLALLLGYEEEWADFYGDALSHAHQRRLLWEAHTGSLDKAINRFWIGFREYYAAS</sequence>
<dbReference type="InterPro" id="IPR036188">
    <property type="entry name" value="FAD/NAD-bd_sf"/>
</dbReference>
<dbReference type="RefSeq" id="WP_227119150.1">
    <property type="nucleotide sequence ID" value="NZ_LT598928.1"/>
</dbReference>